<accession>L9WD63</accession>
<reference evidence="1 2" key="1">
    <citation type="journal article" date="2014" name="PLoS Genet.">
        <title>Phylogenetically driven sequencing of extremely halophilic archaea reveals strategies for static and dynamic osmo-response.</title>
        <authorList>
            <person name="Becker E.A."/>
            <person name="Seitzer P.M."/>
            <person name="Tritt A."/>
            <person name="Larsen D."/>
            <person name="Krusor M."/>
            <person name="Yao A.I."/>
            <person name="Wu D."/>
            <person name="Madern D."/>
            <person name="Eisen J.A."/>
            <person name="Darling A.E."/>
            <person name="Facciotti M.T."/>
        </authorList>
    </citation>
    <scope>NUCLEOTIDE SEQUENCE [LARGE SCALE GENOMIC DNA]</scope>
    <source>
        <strain evidence="1 2">JCM 14089</strain>
    </source>
</reference>
<dbReference type="Proteomes" id="UP000011661">
    <property type="component" value="Unassembled WGS sequence"/>
</dbReference>
<name>L9WD63_9EURY</name>
<proteinExistence type="predicted"/>
<dbReference type="STRING" id="1230460.C495_03527"/>
<comment type="caution">
    <text evidence="1">The sequence shown here is derived from an EMBL/GenBank/DDBJ whole genome shotgun (WGS) entry which is preliminary data.</text>
</comment>
<dbReference type="RefSeq" id="WP_008160063.1">
    <property type="nucleotide sequence ID" value="NZ_AOHX01000026.1"/>
</dbReference>
<sequence>MWIVPHEGDVVEVAETDREFVARFPHSAPPFEIPDSLAEGDFAFKFDDDTEIRVQRSGESFDVHVRASGTVHVDGQEIDLGEAGVPLITGLEVQRDGDGNVTDVIPEYTDKTRAE</sequence>
<evidence type="ECO:0000313" key="2">
    <source>
        <dbReference type="Proteomes" id="UP000011661"/>
    </source>
</evidence>
<protein>
    <submittedName>
        <fullName evidence="1">Uncharacterized protein</fullName>
    </submittedName>
</protein>
<keyword evidence="2" id="KW-1185">Reference proteome</keyword>
<evidence type="ECO:0000313" key="1">
    <source>
        <dbReference type="EMBL" id="ELY47297.1"/>
    </source>
</evidence>
<organism evidence="1 2">
    <name type="scientific">Natronorubrum sulfidifaciens JCM 14089</name>
    <dbReference type="NCBI Taxonomy" id="1230460"/>
    <lineage>
        <taxon>Archaea</taxon>
        <taxon>Methanobacteriati</taxon>
        <taxon>Methanobacteriota</taxon>
        <taxon>Stenosarchaea group</taxon>
        <taxon>Halobacteria</taxon>
        <taxon>Halobacteriales</taxon>
        <taxon>Natrialbaceae</taxon>
        <taxon>Natronorubrum</taxon>
    </lineage>
</organism>
<dbReference type="AlphaFoldDB" id="L9WD63"/>
<dbReference type="PATRIC" id="fig|1230460.4.peg.708"/>
<dbReference type="EMBL" id="AOHX01000026">
    <property type="protein sequence ID" value="ELY47297.1"/>
    <property type="molecule type" value="Genomic_DNA"/>
</dbReference>
<gene>
    <name evidence="1" type="ORF">C495_03527</name>
</gene>